<dbReference type="InterPro" id="IPR016039">
    <property type="entry name" value="Thiolase-like"/>
</dbReference>
<dbReference type="InterPro" id="IPR000873">
    <property type="entry name" value="AMP-dep_synth/lig_dom"/>
</dbReference>
<dbReference type="GO" id="GO:0004315">
    <property type="term" value="F:3-oxoacyl-[acyl-carrier-protein] synthase activity"/>
    <property type="evidence" value="ECO:0007669"/>
    <property type="project" value="InterPro"/>
</dbReference>
<dbReference type="RefSeq" id="WP_023398970.1">
    <property type="nucleotide sequence ID" value="NZ_AUSV01000035.1"/>
</dbReference>
<dbReference type="SUPFAM" id="SSF47336">
    <property type="entry name" value="ACP-like"/>
    <property type="match status" value="3"/>
</dbReference>
<dbReference type="Gene3D" id="3.30.300.30">
    <property type="match status" value="1"/>
</dbReference>
<reference evidence="11 12" key="1">
    <citation type="submission" date="2013-07" db="EMBL/GenBank/DDBJ databases">
        <title>Draft genome sequence of Pseudoalteromonas luteoviolacea 2ta16.</title>
        <authorList>
            <person name="Allen E.E."/>
            <person name="Azam F."/>
            <person name="Podell S."/>
        </authorList>
    </citation>
    <scope>NUCLEOTIDE SEQUENCE [LARGE SCALE GENOMIC DNA]</scope>
    <source>
        <strain evidence="11 12">2ta16</strain>
    </source>
</reference>
<keyword evidence="4" id="KW-0596">Phosphopantetheine</keyword>
<comment type="pathway">
    <text evidence="3">Lipid metabolism; fatty acid biosynthesis.</text>
</comment>
<evidence type="ECO:0000313" key="11">
    <source>
        <dbReference type="EMBL" id="ESP93511.1"/>
    </source>
</evidence>
<dbReference type="GO" id="GO:0006633">
    <property type="term" value="P:fatty acid biosynthetic process"/>
    <property type="evidence" value="ECO:0007669"/>
    <property type="project" value="UniProtKB-UniPathway"/>
</dbReference>
<dbReference type="PANTHER" id="PTHR43775:SF37">
    <property type="entry name" value="SI:DKEY-61P9.11"/>
    <property type="match status" value="1"/>
</dbReference>
<keyword evidence="8" id="KW-0677">Repeat</keyword>
<evidence type="ECO:0000256" key="8">
    <source>
        <dbReference type="ARBA" id="ARBA00022737"/>
    </source>
</evidence>
<evidence type="ECO:0000256" key="5">
    <source>
        <dbReference type="ARBA" id="ARBA00022490"/>
    </source>
</evidence>
<evidence type="ECO:0000259" key="10">
    <source>
        <dbReference type="PROSITE" id="PS52004"/>
    </source>
</evidence>
<keyword evidence="7" id="KW-0808">Transferase</keyword>
<dbReference type="PATRIC" id="fig|1353533.3.peg.2042"/>
<dbReference type="GO" id="GO:0005886">
    <property type="term" value="C:plasma membrane"/>
    <property type="evidence" value="ECO:0007669"/>
    <property type="project" value="TreeGrafter"/>
</dbReference>
<sequence>MKQEQEKKQLIDTCGAPLWESVIDFIAPFKKKELFATPADDNTLDVITGANLIEHTQRLGSVLSSMLGSQQKIIILFPQGMEYVYSLLACWYANLAIIPIPLGDLTQKDKLSETLDRIIADSAATCILTNTEISQQLAESEKLKDTQVLDINQLNCDDQKITLERPKQPDDLAILLYSSGSNSQPKGVQIPHQSLESQINIGAQQWEINGDSRITSWMPQFHSFGLVFGILAPLSRGAFSVIFDAKYFLLQPNLWFERISLYQATHTAAPNFALDYCVNKVNIDAFLSSEQKPLASLKAIVCGGEPFNYDSYVNFNTRFECLGLNPNAVTCCYGLSEVCSVVSGDINSKERFMSLDIESLEQDKVQPTERANKAKTVASCGKVSGDTSVMIVEKGTLTPCKKGMVGEILVHSPSIAAGYLNRPDESSSTFSAKVANSDQNFLRTGDLGFVEDGYLYVVGREKDVIIINGKNHHPIDIEASIKRHVDYLKLAMIVFSQVIDNEEKVIVVQEVKDGLSQADYHAIVADIKQAIAQNHSIRAHEIHLVPEKTIPRTGSGKIQKQACRNLRKADTLPAYYCDTAHQTTATNTATAPDSANIAAIIETLKNTVFASELNLTQQDLANVDDLSAIMLDSIQYVVIAKKIEEVFKTAFAPVMLFKYPSFSQLAGHLHEALSSLSQSTEVQNDVVEGQHQEADQHKYNEQDKDAIAIVGMSGHFPGGATDLDLFWDNLIHQNDSISAIPTNRQAFSRDKKASELNGFPNRGGFLYDIDTFDAEFFGISPLEANSMDPQQRKVMEMTWSVFESAGHNPKQLADQNVGLFIGAHNNDYLELTLAQPELTEKYGAYLDSGVHMSMIANRASRWFDFNGPSEVINTACSSSLVAVHHAVESIKNGTCNLAVAGGINLILTPRVYKAAHSAGMLSADGSCKTFDEKANGFVRAEGYGAVLLKPYHQAIKDNDTIYGVIRSAVTNHDGKSNSLRAPNLDSQTQLIKSAYQAANIAPESVSYIEAHGTGTPLGDPIETEALKEAFNALSDTLPHQYCGLGTAKTNIGHCESAAGIAGLIKVLLSMKHQTLPGVLHFNQLNPSISLQQSPFYVVDKTQPWQRLTDASGEPIPLRAGISSFGFGGVNAHVVVEEPIADNVVASSNHEAAAQLILLSAKTPEQLMEVASGLHSHLIRQSINDTFNSQQTLLDIAYTLQVGRHDMQERLAIIVDTPIKLMDALYQFLSGTSKRGNFYRGAVDKELESLNWDSDEGLTTAFNHWFEVKALHKVASFWVRGATPSSWHSLHKNTRPKRINLPSYPFTQSRYWLPDLPKLSSMQPDAVNASHTQKPLPQAARVAVTDDITQNVLSAVSESTELPIQNINTSVDLGQLGVDSILRLKITNQLIKMYPDCSIEVTEILVLQTIDDIVQLLQEKTGKTGVTVTKKSVVKSSAKQQSSAQNGLSHTIKEMVSRHTDHAIKALDPSLDLTELGVDSITRLKLTNDIIQAFPALSLEPAQLLPLSTINEISELLNKATAQTTIQSERAVTQVPEYDENAYKALQEISHNLKQHTGNIIIKNVKPDLDDANTLRADTIVCEDHPFFNDHPLDHITGVQLIESTMQLIKASELNRTNASEYYTQALTIQFDAFCEHDSAELFCTEVNDDQITGSKSFSTRVTQFDKNICQAKVTIQQISSSADAPLSDSALADDASPCDRSTVNKHNGDNVFISTATSAWDQSGVWFMPNHSDTIFNDNSAGVIDVTHLIEGCRQHQRSMGKLLSSQSTAQDSASNASAALKEGVGILKSLEIRLHRALQKHESIFITNGDMNVLEVGGNRIINWQSDLLVNGEVVGIYKMESLALSNEVYRSWRSAEEEKVAS</sequence>
<dbReference type="GO" id="GO:0004312">
    <property type="term" value="F:fatty acid synthase activity"/>
    <property type="evidence" value="ECO:0007669"/>
    <property type="project" value="TreeGrafter"/>
</dbReference>
<dbReference type="GO" id="GO:0005737">
    <property type="term" value="C:cytoplasm"/>
    <property type="evidence" value="ECO:0007669"/>
    <property type="project" value="UniProtKB-SubCell"/>
</dbReference>
<feature type="domain" description="Carrier" evidence="9">
    <location>
        <begin position="1342"/>
        <end position="1420"/>
    </location>
</feature>
<evidence type="ECO:0000259" key="9">
    <source>
        <dbReference type="PROSITE" id="PS50075"/>
    </source>
</evidence>
<evidence type="ECO:0000313" key="12">
    <source>
        <dbReference type="Proteomes" id="UP000017820"/>
    </source>
</evidence>
<dbReference type="InterPro" id="IPR054514">
    <property type="entry name" value="RhiE-like_linker"/>
</dbReference>
<dbReference type="SUPFAM" id="SSF56801">
    <property type="entry name" value="Acetyl-CoA synthetase-like"/>
    <property type="match status" value="1"/>
</dbReference>
<dbReference type="InterPro" id="IPR018201">
    <property type="entry name" value="Ketoacyl_synth_AS"/>
</dbReference>
<proteinExistence type="predicted"/>
<dbReference type="SUPFAM" id="SSF53901">
    <property type="entry name" value="Thiolase-like"/>
    <property type="match status" value="1"/>
</dbReference>
<dbReference type="InterPro" id="IPR014030">
    <property type="entry name" value="Ketoacyl_synth_N"/>
</dbReference>
<dbReference type="Gene3D" id="1.10.1200.10">
    <property type="entry name" value="ACP-like"/>
    <property type="match status" value="3"/>
</dbReference>
<dbReference type="InterPro" id="IPR020841">
    <property type="entry name" value="PKS_Beta-ketoAc_synthase_dom"/>
</dbReference>
<dbReference type="InterPro" id="IPR050091">
    <property type="entry name" value="PKS_NRPS_Biosynth_Enz"/>
</dbReference>
<dbReference type="Gene3D" id="3.40.50.12780">
    <property type="entry name" value="N-terminal domain of ligase-like"/>
    <property type="match status" value="1"/>
</dbReference>
<dbReference type="Gene3D" id="3.40.47.10">
    <property type="match status" value="1"/>
</dbReference>
<dbReference type="Pfam" id="PF00109">
    <property type="entry name" value="ketoacyl-synt"/>
    <property type="match status" value="1"/>
</dbReference>
<dbReference type="Pfam" id="PF22336">
    <property type="entry name" value="RhiE-like_linker"/>
    <property type="match status" value="1"/>
</dbReference>
<dbReference type="UniPathway" id="UPA00094"/>
<dbReference type="CDD" id="cd00833">
    <property type="entry name" value="PKS"/>
    <property type="match status" value="1"/>
</dbReference>
<evidence type="ECO:0000256" key="6">
    <source>
        <dbReference type="ARBA" id="ARBA00022553"/>
    </source>
</evidence>
<dbReference type="InterPro" id="IPR014031">
    <property type="entry name" value="Ketoacyl_synth_C"/>
</dbReference>
<dbReference type="Pfam" id="PF23024">
    <property type="entry name" value="AMP-dom_DIP2-like"/>
    <property type="match status" value="1"/>
</dbReference>
<feature type="domain" description="Ketosynthase family 3 (KS3)" evidence="10">
    <location>
        <begin position="704"/>
        <end position="1137"/>
    </location>
</feature>
<dbReference type="EMBL" id="AUSV01000035">
    <property type="protein sequence ID" value="ESP93511.1"/>
    <property type="molecule type" value="Genomic_DNA"/>
</dbReference>
<keyword evidence="5" id="KW-0963">Cytoplasm</keyword>
<dbReference type="PROSITE" id="PS00606">
    <property type="entry name" value="KS3_1"/>
    <property type="match status" value="1"/>
</dbReference>
<dbReference type="Pfam" id="PF02801">
    <property type="entry name" value="Ketoacyl-synt_C"/>
    <property type="match status" value="1"/>
</dbReference>
<evidence type="ECO:0000256" key="4">
    <source>
        <dbReference type="ARBA" id="ARBA00022450"/>
    </source>
</evidence>
<dbReference type="InterPro" id="IPR036736">
    <property type="entry name" value="ACP-like_sf"/>
</dbReference>
<organism evidence="11 12">
    <name type="scientific">Pseudoalteromonas luteoviolacea (strain 2ta16)</name>
    <dbReference type="NCBI Taxonomy" id="1353533"/>
    <lineage>
        <taxon>Bacteria</taxon>
        <taxon>Pseudomonadati</taxon>
        <taxon>Pseudomonadota</taxon>
        <taxon>Gammaproteobacteria</taxon>
        <taxon>Alteromonadales</taxon>
        <taxon>Pseudoalteromonadaceae</taxon>
        <taxon>Pseudoalteromonas</taxon>
    </lineage>
</organism>
<dbReference type="PROSITE" id="PS52004">
    <property type="entry name" value="KS3_2"/>
    <property type="match status" value="1"/>
</dbReference>
<dbReference type="InterPro" id="IPR009081">
    <property type="entry name" value="PP-bd_ACP"/>
</dbReference>
<evidence type="ECO:0000256" key="3">
    <source>
        <dbReference type="ARBA" id="ARBA00005194"/>
    </source>
</evidence>
<evidence type="ECO:0000256" key="2">
    <source>
        <dbReference type="ARBA" id="ARBA00004792"/>
    </source>
</evidence>
<dbReference type="InterPro" id="IPR025110">
    <property type="entry name" value="AMP-bd_C"/>
</dbReference>
<keyword evidence="6" id="KW-0597">Phosphoprotein</keyword>
<evidence type="ECO:0000256" key="1">
    <source>
        <dbReference type="ARBA" id="ARBA00004496"/>
    </source>
</evidence>
<comment type="pathway">
    <text evidence="2">Antibiotic biosynthesis.</text>
</comment>
<evidence type="ECO:0000256" key="7">
    <source>
        <dbReference type="ARBA" id="ARBA00022679"/>
    </source>
</evidence>
<dbReference type="GO" id="GO:0071770">
    <property type="term" value="P:DIM/DIP cell wall layer assembly"/>
    <property type="evidence" value="ECO:0007669"/>
    <property type="project" value="TreeGrafter"/>
</dbReference>
<protein>
    <submittedName>
        <fullName evidence="11">Beta-ketoacyl synthase</fullName>
    </submittedName>
</protein>
<gene>
    <name evidence="11" type="ORF">PL2TA16_03090</name>
</gene>
<accession>V4H7R6</accession>
<comment type="caution">
    <text evidence="11">The sequence shown here is derived from an EMBL/GenBank/DDBJ whole genome shotgun (WGS) entry which is preliminary data.</text>
</comment>
<dbReference type="Proteomes" id="UP000017820">
    <property type="component" value="Unassembled WGS sequence"/>
</dbReference>
<dbReference type="InterPro" id="IPR042099">
    <property type="entry name" value="ANL_N_sf"/>
</dbReference>
<dbReference type="Gene3D" id="1.10.1240.100">
    <property type="match status" value="1"/>
</dbReference>
<dbReference type="Pfam" id="PF00550">
    <property type="entry name" value="PP-binding"/>
    <property type="match status" value="3"/>
</dbReference>
<dbReference type="PROSITE" id="PS50075">
    <property type="entry name" value="CARRIER"/>
    <property type="match status" value="2"/>
</dbReference>
<dbReference type="Pfam" id="PF00501">
    <property type="entry name" value="AMP-binding"/>
    <property type="match status" value="1"/>
</dbReference>
<dbReference type="InterPro" id="IPR045851">
    <property type="entry name" value="AMP-bd_C_sf"/>
</dbReference>
<name>V4H7R6_PSEL2</name>
<feature type="domain" description="Carrier" evidence="9">
    <location>
        <begin position="1442"/>
        <end position="1520"/>
    </location>
</feature>
<dbReference type="PANTHER" id="PTHR43775">
    <property type="entry name" value="FATTY ACID SYNTHASE"/>
    <property type="match status" value="1"/>
</dbReference>
<comment type="subcellular location">
    <subcellularLocation>
        <location evidence="1">Cytoplasm</location>
    </subcellularLocation>
</comment>
<dbReference type="SMART" id="SM00825">
    <property type="entry name" value="PKS_KS"/>
    <property type="match status" value="1"/>
</dbReference>